<evidence type="ECO:0000313" key="2">
    <source>
        <dbReference type="RefSeq" id="XP_075104440.1"/>
    </source>
</evidence>
<name>A0AC58U4N7_TOBAC</name>
<reference evidence="2" key="2">
    <citation type="submission" date="2025-08" db="UniProtKB">
        <authorList>
            <consortium name="RefSeq"/>
        </authorList>
    </citation>
    <scope>IDENTIFICATION</scope>
    <source>
        <tissue evidence="2">Leaf</tissue>
    </source>
</reference>
<keyword evidence="1" id="KW-1185">Reference proteome</keyword>
<proteinExistence type="predicted"/>
<protein>
    <submittedName>
        <fullName evidence="2">Secreted RxLR effector protein 78-like</fullName>
    </submittedName>
</protein>
<organism evidence="1 2">
    <name type="scientific">Nicotiana tabacum</name>
    <name type="common">Common tobacco</name>
    <dbReference type="NCBI Taxonomy" id="4097"/>
    <lineage>
        <taxon>Eukaryota</taxon>
        <taxon>Viridiplantae</taxon>
        <taxon>Streptophyta</taxon>
        <taxon>Embryophyta</taxon>
        <taxon>Tracheophyta</taxon>
        <taxon>Spermatophyta</taxon>
        <taxon>Magnoliopsida</taxon>
        <taxon>eudicotyledons</taxon>
        <taxon>Gunneridae</taxon>
        <taxon>Pentapetalae</taxon>
        <taxon>asterids</taxon>
        <taxon>lamiids</taxon>
        <taxon>Solanales</taxon>
        <taxon>Solanaceae</taxon>
        <taxon>Nicotianoideae</taxon>
        <taxon>Nicotianeae</taxon>
        <taxon>Nicotiana</taxon>
    </lineage>
</organism>
<sequence>MKIDMKKAYDSTDWDYMEQVLENLQMPGRFVNWIMKCVRSVFYSIIINGQHILPFHARKGLRQGDPLSPYLFLLAMEYLIRTLKTLKMNPNFNYHPKCAKMKIVQLSFADDLLLFCRGDTISVQLLYQCFQEFSKASGLVANTNKSSIFFGGVSESTEYEIL</sequence>
<gene>
    <name evidence="2" type="primary">LOC142178557</name>
</gene>
<dbReference type="RefSeq" id="XP_075104440.1">
    <property type="nucleotide sequence ID" value="XM_075248339.1"/>
</dbReference>
<evidence type="ECO:0000313" key="1">
    <source>
        <dbReference type="Proteomes" id="UP000790787"/>
    </source>
</evidence>
<accession>A0AC58U4N7</accession>
<dbReference type="Proteomes" id="UP000790787">
    <property type="component" value="Chromosome 3"/>
</dbReference>
<reference evidence="1" key="1">
    <citation type="journal article" date="2014" name="Nat. Commun.">
        <title>The tobacco genome sequence and its comparison with those of tomato and potato.</title>
        <authorList>
            <person name="Sierro N."/>
            <person name="Battey J.N."/>
            <person name="Ouadi S."/>
            <person name="Bakaher N."/>
            <person name="Bovet L."/>
            <person name="Willig A."/>
            <person name="Goepfert S."/>
            <person name="Peitsch M.C."/>
            <person name="Ivanov N.V."/>
        </authorList>
    </citation>
    <scope>NUCLEOTIDE SEQUENCE [LARGE SCALE GENOMIC DNA]</scope>
</reference>